<dbReference type="InterPro" id="IPR019420">
    <property type="entry name" value="7TM_GPCR_serpentine_rcpt_Srbc"/>
</dbReference>
<feature type="transmembrane region" description="Helical" evidence="1">
    <location>
        <begin position="101"/>
        <end position="122"/>
    </location>
</feature>
<feature type="transmembrane region" description="Helical" evidence="1">
    <location>
        <begin position="53"/>
        <end position="76"/>
    </location>
</feature>
<protein>
    <submittedName>
        <fullName evidence="3">G_PROTEIN_RECEP_F1_2 domain-containing protein</fullName>
    </submittedName>
</protein>
<keyword evidence="1" id="KW-0472">Membrane</keyword>
<feature type="transmembrane region" description="Helical" evidence="1">
    <location>
        <begin position="188"/>
        <end position="207"/>
    </location>
</feature>
<keyword evidence="2" id="KW-1185">Reference proteome</keyword>
<dbReference type="CDD" id="cd00637">
    <property type="entry name" value="7tm_classA_rhodopsin-like"/>
    <property type="match status" value="1"/>
</dbReference>
<dbReference type="PANTHER" id="PTHR46955">
    <property type="entry name" value="PROTEIN CBG01349-RELATED"/>
    <property type="match status" value="1"/>
</dbReference>
<dbReference type="Pfam" id="PF10316">
    <property type="entry name" value="7TM_GPCR_Srbc"/>
    <property type="match status" value="1"/>
</dbReference>
<keyword evidence="1" id="KW-1133">Transmembrane helix</keyword>
<evidence type="ECO:0000256" key="1">
    <source>
        <dbReference type="SAM" id="Phobius"/>
    </source>
</evidence>
<reference evidence="2" key="1">
    <citation type="journal article" date="2013" name="Genetics">
        <title>The draft genome and transcriptome of Panagrellus redivivus are shaped by the harsh demands of a free-living lifestyle.</title>
        <authorList>
            <person name="Srinivasan J."/>
            <person name="Dillman A.R."/>
            <person name="Macchietto M.G."/>
            <person name="Heikkinen L."/>
            <person name="Lakso M."/>
            <person name="Fracchia K.M."/>
            <person name="Antoshechkin I."/>
            <person name="Mortazavi A."/>
            <person name="Wong G."/>
            <person name="Sternberg P.W."/>
        </authorList>
    </citation>
    <scope>NUCLEOTIDE SEQUENCE [LARGE SCALE GENOMIC DNA]</scope>
    <source>
        <strain evidence="2">MT8872</strain>
    </source>
</reference>
<dbReference type="AlphaFoldDB" id="A0A7E4VKY7"/>
<accession>A0A7E4VKY7</accession>
<sequence>MFTFTAAPLLHRLVFRTPSTLHYKLNLVVTNAIAIDRLQAMYKPAYYRMKNHVLYAWLTLIIGLCFGAFDIVLMLILTELDHDIPNCAALLCFQHKQYRQYWVISNLVLNFLVLILTIWVAYELRRQRNKLMEQTSMYNTKTFKHSRSGDILSFAILLVSITCLMVPSFFAGIVNLVNSKLLIYLGPFYFFGMVSAGVFNCIIYLNLHPEIRNAAKKLIFQRTMKLETGLTAVSIVK</sequence>
<dbReference type="SUPFAM" id="SSF81321">
    <property type="entry name" value="Family A G protein-coupled receptor-like"/>
    <property type="match status" value="1"/>
</dbReference>
<evidence type="ECO:0000313" key="3">
    <source>
        <dbReference type="WBParaSite" id="Pan_g21776.t1"/>
    </source>
</evidence>
<dbReference type="Gene3D" id="1.20.1070.10">
    <property type="entry name" value="Rhodopsin 7-helix transmembrane proteins"/>
    <property type="match status" value="1"/>
</dbReference>
<name>A0A7E4VKY7_PANRE</name>
<reference evidence="3" key="2">
    <citation type="submission" date="2020-10" db="UniProtKB">
        <authorList>
            <consortium name="WormBaseParasite"/>
        </authorList>
    </citation>
    <scope>IDENTIFICATION</scope>
</reference>
<keyword evidence="1" id="KW-0812">Transmembrane</keyword>
<organism evidence="2 3">
    <name type="scientific">Panagrellus redivivus</name>
    <name type="common">Microworm</name>
    <dbReference type="NCBI Taxonomy" id="6233"/>
    <lineage>
        <taxon>Eukaryota</taxon>
        <taxon>Metazoa</taxon>
        <taxon>Ecdysozoa</taxon>
        <taxon>Nematoda</taxon>
        <taxon>Chromadorea</taxon>
        <taxon>Rhabditida</taxon>
        <taxon>Tylenchina</taxon>
        <taxon>Panagrolaimomorpha</taxon>
        <taxon>Panagrolaimoidea</taxon>
        <taxon>Panagrolaimidae</taxon>
        <taxon>Panagrellus</taxon>
    </lineage>
</organism>
<dbReference type="Proteomes" id="UP000492821">
    <property type="component" value="Unassembled WGS sequence"/>
</dbReference>
<dbReference type="InterPro" id="IPR052322">
    <property type="entry name" value="Mito_rRNA_Mtase_NSUN4"/>
</dbReference>
<dbReference type="WBParaSite" id="Pan_g21776.t1">
    <property type="protein sequence ID" value="Pan_g21776.t1"/>
    <property type="gene ID" value="Pan_g21776"/>
</dbReference>
<dbReference type="PANTHER" id="PTHR46955:SF3">
    <property type="entry name" value="G_PROTEIN_RECEP_F1_2 DOMAIN-CONTAINING PROTEIN"/>
    <property type="match status" value="1"/>
</dbReference>
<feature type="transmembrane region" description="Helical" evidence="1">
    <location>
        <begin position="151"/>
        <end position="176"/>
    </location>
</feature>
<evidence type="ECO:0000313" key="2">
    <source>
        <dbReference type="Proteomes" id="UP000492821"/>
    </source>
</evidence>
<proteinExistence type="predicted"/>